<evidence type="ECO:0000313" key="1">
    <source>
        <dbReference type="EMBL" id="KAJ3556358.1"/>
    </source>
</evidence>
<protein>
    <submittedName>
        <fullName evidence="1">Uncharacterized protein</fullName>
    </submittedName>
</protein>
<proteinExistence type="predicted"/>
<sequence length="365" mass="41727">MDETTTTALLARQLEELHLLTFSLLPGESISFSPTFEDEETWTRLLQAYPEIDPATPLQSTSLRFEVRVEGSEIWFEVQFPEFRGAYSSSQPTVSVKGDNLARNEQVAVQENVAQLLQDLDDSEYITFDLISTHLLPLLHARAEEQRTIGRQETPSSRSVPSNERYHTLLTSHHLVSPTKRRNLHQWSSQLDISGFAKVGYPGIIYAEGPKDSVEDFVSRIKAMQWLALRMRFIEPVPNQEVAVPDSRAWTEFEKRRTRVHRRALRDAISAELVLNHGYIRKAILDCPEPIQPFRAFKQARPEEAKDRGSYGMAEHSVSMVHVYRCRLQTEIGGVFLLSRTVSRETISSHRMMGSRYVGAKHHAL</sequence>
<reference evidence="1" key="1">
    <citation type="submission" date="2022-07" db="EMBL/GenBank/DDBJ databases">
        <title>Genome Sequence of Phlebia brevispora.</title>
        <authorList>
            <person name="Buettner E."/>
        </authorList>
    </citation>
    <scope>NUCLEOTIDE SEQUENCE</scope>
    <source>
        <strain evidence="1">MPL23</strain>
    </source>
</reference>
<name>A0ACC1TAB1_9APHY</name>
<keyword evidence="2" id="KW-1185">Reference proteome</keyword>
<organism evidence="1 2">
    <name type="scientific">Phlebia brevispora</name>
    <dbReference type="NCBI Taxonomy" id="194682"/>
    <lineage>
        <taxon>Eukaryota</taxon>
        <taxon>Fungi</taxon>
        <taxon>Dikarya</taxon>
        <taxon>Basidiomycota</taxon>
        <taxon>Agaricomycotina</taxon>
        <taxon>Agaricomycetes</taxon>
        <taxon>Polyporales</taxon>
        <taxon>Meruliaceae</taxon>
        <taxon>Phlebia</taxon>
    </lineage>
</organism>
<comment type="caution">
    <text evidence="1">The sequence shown here is derived from an EMBL/GenBank/DDBJ whole genome shotgun (WGS) entry which is preliminary data.</text>
</comment>
<dbReference type="EMBL" id="JANHOG010000248">
    <property type="protein sequence ID" value="KAJ3556358.1"/>
    <property type="molecule type" value="Genomic_DNA"/>
</dbReference>
<accession>A0ACC1TAB1</accession>
<gene>
    <name evidence="1" type="ORF">NM688_g2071</name>
</gene>
<dbReference type="Proteomes" id="UP001148662">
    <property type="component" value="Unassembled WGS sequence"/>
</dbReference>
<evidence type="ECO:0000313" key="2">
    <source>
        <dbReference type="Proteomes" id="UP001148662"/>
    </source>
</evidence>